<feature type="compositionally biased region" description="Low complexity" evidence="1">
    <location>
        <begin position="18"/>
        <end position="28"/>
    </location>
</feature>
<reference evidence="3" key="1">
    <citation type="submission" date="2022-11" db="UniProtKB">
        <authorList>
            <consortium name="WormBaseParasite"/>
        </authorList>
    </citation>
    <scope>IDENTIFICATION</scope>
</reference>
<evidence type="ECO:0000256" key="1">
    <source>
        <dbReference type="SAM" id="MobiDB-lite"/>
    </source>
</evidence>
<keyword evidence="2" id="KW-1185">Reference proteome</keyword>
<sequence length="123" mass="13477">MRRRGYLAAQPSNRKSRSITAATGGGSSSVPAAAYHVISATGSIDLDHAAPHRWPQAARNELSQSRPPSSWSALATPTSARFVEINRVVDRTHKHTPVGALCGRRRDRPRWRHACNPMTLESD</sequence>
<dbReference type="Proteomes" id="UP000887566">
    <property type="component" value="Unplaced"/>
</dbReference>
<evidence type="ECO:0000313" key="3">
    <source>
        <dbReference type="WBParaSite" id="PSAMB.scaffold1989size26209.g15908.t1"/>
    </source>
</evidence>
<dbReference type="AlphaFoldDB" id="A0A914VJK6"/>
<protein>
    <submittedName>
        <fullName evidence="3">Uncharacterized protein</fullName>
    </submittedName>
</protein>
<accession>A0A914VJK6</accession>
<dbReference type="WBParaSite" id="PSAMB.scaffold1989size26209.g15908.t1">
    <property type="protein sequence ID" value="PSAMB.scaffold1989size26209.g15908.t1"/>
    <property type="gene ID" value="PSAMB.scaffold1989size26209.g15908"/>
</dbReference>
<proteinExistence type="predicted"/>
<evidence type="ECO:0000313" key="2">
    <source>
        <dbReference type="Proteomes" id="UP000887566"/>
    </source>
</evidence>
<name>A0A914VJK6_9BILA</name>
<feature type="region of interest" description="Disordered" evidence="1">
    <location>
        <begin position="1"/>
        <end position="28"/>
    </location>
</feature>
<organism evidence="2 3">
    <name type="scientific">Plectus sambesii</name>
    <dbReference type="NCBI Taxonomy" id="2011161"/>
    <lineage>
        <taxon>Eukaryota</taxon>
        <taxon>Metazoa</taxon>
        <taxon>Ecdysozoa</taxon>
        <taxon>Nematoda</taxon>
        <taxon>Chromadorea</taxon>
        <taxon>Plectida</taxon>
        <taxon>Plectina</taxon>
        <taxon>Plectoidea</taxon>
        <taxon>Plectidae</taxon>
        <taxon>Plectus</taxon>
    </lineage>
</organism>